<dbReference type="InterPro" id="IPR010621">
    <property type="entry name" value="DUF1214"/>
</dbReference>
<organism evidence="2 3">
    <name type="scientific">Mycobacterium paragordonae</name>
    <dbReference type="NCBI Taxonomy" id="1389713"/>
    <lineage>
        <taxon>Bacteria</taxon>
        <taxon>Bacillati</taxon>
        <taxon>Actinomycetota</taxon>
        <taxon>Actinomycetes</taxon>
        <taxon>Mycobacteriales</taxon>
        <taxon>Mycobacteriaceae</taxon>
        <taxon>Mycobacterium</taxon>
    </lineage>
</organism>
<sequence>MTATAEYGTIRFRKHLVPQFPLGRHGRHSEGKAGVATDHNGVSDRPEVAAWNGFVDSLHKAGQQLAANTAELSRTEQADAFRALLRSVNNQLGRLEVDRERPELLPFNRWRQKFLMDNPDFLYWVADINAAVQYRIRGNRGGAAYVSITVYTAAGNGLESSAIARLDSDEIAFNELGDYDVTLGGNRPADGDWIELPDGAITLWVRHFHNDMHHDRAGWCDIEPVHAPQIPAPIDPERFCRQLTRAAKAAALMPHIWKAATAEDLEQVNQLRHWHEMSGGATYTEPGIHYLRGGWQLSPGEALLIEGELVDCRYWNILAYSRFLNSLDHRYRHVSYTGATATVTGQRYRFIVAGTDPGLADADWIDTEQRPFGILVMRFLQPVQTPRLPSVRRILLTDLGRNP</sequence>
<evidence type="ECO:0000313" key="3">
    <source>
        <dbReference type="Proteomes" id="UP000465240"/>
    </source>
</evidence>
<accession>A0ABQ1C0G1</accession>
<proteinExistence type="predicted"/>
<feature type="domain" description="DUF1214" evidence="1">
    <location>
        <begin position="129"/>
        <end position="208"/>
    </location>
</feature>
<evidence type="ECO:0000259" key="1">
    <source>
        <dbReference type="Pfam" id="PF06742"/>
    </source>
</evidence>
<evidence type="ECO:0000313" key="2">
    <source>
        <dbReference type="EMBL" id="GFG77920.1"/>
    </source>
</evidence>
<keyword evidence="3" id="KW-1185">Reference proteome</keyword>
<comment type="caution">
    <text evidence="2">The sequence shown here is derived from an EMBL/GenBank/DDBJ whole genome shotgun (WGS) entry which is preliminary data.</text>
</comment>
<gene>
    <name evidence="2" type="ORF">MPRG_11960</name>
</gene>
<name>A0ABQ1C0G1_9MYCO</name>
<protein>
    <recommendedName>
        <fullName evidence="1">DUF1214 domain-containing protein</fullName>
    </recommendedName>
</protein>
<dbReference type="Proteomes" id="UP000465240">
    <property type="component" value="Unassembled WGS sequence"/>
</dbReference>
<reference evidence="2 3" key="1">
    <citation type="journal article" date="2019" name="Emerg. Microbes Infect.">
        <title>Comprehensive subspecies identification of 175 nontuberculous mycobacteria species based on 7547 genomic profiles.</title>
        <authorList>
            <person name="Matsumoto Y."/>
            <person name="Kinjo T."/>
            <person name="Motooka D."/>
            <person name="Nabeya D."/>
            <person name="Jung N."/>
            <person name="Uechi K."/>
            <person name="Horii T."/>
            <person name="Iida T."/>
            <person name="Fujita J."/>
            <person name="Nakamura S."/>
        </authorList>
    </citation>
    <scope>NUCLEOTIDE SEQUENCE [LARGE SCALE GENOMIC DNA]</scope>
    <source>
        <strain evidence="2 3">JCM 18565</strain>
    </source>
</reference>
<dbReference type="EMBL" id="BLKX01000001">
    <property type="protein sequence ID" value="GFG77920.1"/>
    <property type="molecule type" value="Genomic_DNA"/>
</dbReference>
<dbReference type="Pfam" id="PF06742">
    <property type="entry name" value="DUF1214"/>
    <property type="match status" value="1"/>
</dbReference>